<dbReference type="InterPro" id="IPR003798">
    <property type="entry name" value="DNA_recombination_RmuC"/>
</dbReference>
<protein>
    <recommendedName>
        <fullName evidence="8">DNA recombination protein RmuC</fullName>
    </recommendedName>
</protein>
<evidence type="ECO:0000256" key="4">
    <source>
        <dbReference type="ARBA" id="ARBA00023172"/>
    </source>
</evidence>
<evidence type="ECO:0008006" key="8">
    <source>
        <dbReference type="Google" id="ProtNLM"/>
    </source>
</evidence>
<dbReference type="AlphaFoldDB" id="Q21WG3"/>
<sequence length="466" mass="51406">MNELLLWAALALAVLNAGLLIWIVLQRGGARDQAELDRLSRETAHQALLALVANSSERLERELRREISESARGGRQELTQNLATFQQTLVQQGAQATRTQNSQIDAFAQQLALLQKTLSDTLTTQLSSLSESNARRMNEIRETLEKQLAQLQVTNAAKLDEMRATVDEKLQTTLQTRLGESFKQVADRLEQVHKGLGEMQTLAAGVGDLKHLLTNVKTRGIFGEAQLASLLEQVLVVDQYAAQVATRPGSKNVVDFAIKLPGTSAHSEPLWLPIDAKFPNEDYERLLDAQGRADISGAEAAGKALELRIRLEAKSIADKYVEPPHTTDFAILFLPTEGLYAEVLRRPGLMQALQREHRITLAGPTTLLAMLSSLQMGFRTLALEKRSSEVWQVLGAVKTEFGKFGDVLAKVKSQTETVLKTLDSAETRSRAMGRALKKVEALPDTQVQALIPMDKDFDSDVEAERA</sequence>
<evidence type="ECO:0000313" key="6">
    <source>
        <dbReference type="EMBL" id="ABD69890.1"/>
    </source>
</evidence>
<name>Q21WG3_ALBFT</name>
<accession>Q21WG3</accession>
<dbReference type="EMBL" id="CP000267">
    <property type="protein sequence ID" value="ABD69890.1"/>
    <property type="molecule type" value="Genomic_DNA"/>
</dbReference>
<dbReference type="Pfam" id="PF02646">
    <property type="entry name" value="RmuC"/>
    <property type="match status" value="1"/>
</dbReference>
<dbReference type="KEGG" id="rfr:Rfer_2166"/>
<proteinExistence type="inferred from homology"/>
<dbReference type="HOGENOM" id="CLU_020365_1_1_4"/>
<gene>
    <name evidence="6" type="ordered locus">Rfer_2166</name>
</gene>
<dbReference type="PANTHER" id="PTHR30563">
    <property type="entry name" value="DNA RECOMBINATION PROTEIN RMUC"/>
    <property type="match status" value="1"/>
</dbReference>
<keyword evidence="7" id="KW-1185">Reference proteome</keyword>
<evidence type="ECO:0000256" key="3">
    <source>
        <dbReference type="ARBA" id="ARBA00023054"/>
    </source>
</evidence>
<keyword evidence="3 5" id="KW-0175">Coiled coil</keyword>
<dbReference type="RefSeq" id="WP_011464458.1">
    <property type="nucleotide sequence ID" value="NC_007908.1"/>
</dbReference>
<dbReference type="GO" id="GO:0006310">
    <property type="term" value="P:DNA recombination"/>
    <property type="evidence" value="ECO:0007669"/>
    <property type="project" value="UniProtKB-KW"/>
</dbReference>
<reference evidence="7" key="1">
    <citation type="submission" date="2006-02" db="EMBL/GenBank/DDBJ databases">
        <title>Complete sequence of chromosome of Rhodoferax ferrireducens DSM 15236.</title>
        <authorList>
            <person name="Copeland A."/>
            <person name="Lucas S."/>
            <person name="Lapidus A."/>
            <person name="Barry K."/>
            <person name="Detter J.C."/>
            <person name="Glavina del Rio T."/>
            <person name="Hammon N."/>
            <person name="Israni S."/>
            <person name="Pitluck S."/>
            <person name="Brettin T."/>
            <person name="Bruce D."/>
            <person name="Han C."/>
            <person name="Tapia R."/>
            <person name="Gilna P."/>
            <person name="Kiss H."/>
            <person name="Schmutz J."/>
            <person name="Larimer F."/>
            <person name="Land M."/>
            <person name="Kyrpides N."/>
            <person name="Ivanova N."/>
            <person name="Richardson P."/>
        </authorList>
    </citation>
    <scope>NUCLEOTIDE SEQUENCE [LARGE SCALE GENOMIC DNA]</scope>
    <source>
        <strain evidence="7">ATCC BAA-621 / DSM 15236 / T118</strain>
    </source>
</reference>
<evidence type="ECO:0000256" key="1">
    <source>
        <dbReference type="ARBA" id="ARBA00003416"/>
    </source>
</evidence>
<dbReference type="Gene3D" id="1.20.5.1230">
    <property type="entry name" value="Apolipoprotein A-I"/>
    <property type="match status" value="1"/>
</dbReference>
<keyword evidence="4" id="KW-0233">DNA recombination</keyword>
<evidence type="ECO:0000256" key="5">
    <source>
        <dbReference type="SAM" id="Coils"/>
    </source>
</evidence>
<dbReference type="eggNOG" id="COG1322">
    <property type="taxonomic scope" value="Bacteria"/>
</dbReference>
<dbReference type="OrthoDB" id="9765111at2"/>
<feature type="coiled-coil region" evidence="5">
    <location>
        <begin position="134"/>
        <end position="161"/>
    </location>
</feature>
<comment type="function">
    <text evidence="1">Involved in DNA recombination.</text>
</comment>
<evidence type="ECO:0000256" key="2">
    <source>
        <dbReference type="ARBA" id="ARBA00009840"/>
    </source>
</evidence>
<organism evidence="6 7">
    <name type="scientific">Albidiferax ferrireducens (strain ATCC BAA-621 / DSM 15236 / T118)</name>
    <name type="common">Rhodoferax ferrireducens</name>
    <dbReference type="NCBI Taxonomy" id="338969"/>
    <lineage>
        <taxon>Bacteria</taxon>
        <taxon>Pseudomonadati</taxon>
        <taxon>Pseudomonadota</taxon>
        <taxon>Betaproteobacteria</taxon>
        <taxon>Burkholderiales</taxon>
        <taxon>Comamonadaceae</taxon>
        <taxon>Rhodoferax</taxon>
    </lineage>
</organism>
<dbReference type="PANTHER" id="PTHR30563:SF0">
    <property type="entry name" value="DNA RECOMBINATION PROTEIN RMUC"/>
    <property type="match status" value="1"/>
</dbReference>
<evidence type="ECO:0000313" key="7">
    <source>
        <dbReference type="Proteomes" id="UP000008332"/>
    </source>
</evidence>
<dbReference type="Proteomes" id="UP000008332">
    <property type="component" value="Chromosome"/>
</dbReference>
<comment type="similarity">
    <text evidence="2">Belongs to the RmuC family.</text>
</comment>
<dbReference type="STRING" id="338969.Rfer_2166"/>
<dbReference type="SUPFAM" id="SSF58113">
    <property type="entry name" value="Apolipoprotein A-I"/>
    <property type="match status" value="1"/>
</dbReference>